<dbReference type="InterPro" id="IPR023346">
    <property type="entry name" value="Lysozyme-like_dom_sf"/>
</dbReference>
<feature type="region of interest" description="Disordered" evidence="2">
    <location>
        <begin position="89"/>
        <end position="117"/>
    </location>
</feature>
<dbReference type="SUPFAM" id="SSF53955">
    <property type="entry name" value="Lysozyme-like"/>
    <property type="match status" value="1"/>
</dbReference>
<dbReference type="CDD" id="cd00254">
    <property type="entry name" value="LT-like"/>
    <property type="match status" value="1"/>
</dbReference>
<proteinExistence type="inferred from homology"/>
<dbReference type="GO" id="GO:0016020">
    <property type="term" value="C:membrane"/>
    <property type="evidence" value="ECO:0007669"/>
    <property type="project" value="InterPro"/>
</dbReference>
<keyword evidence="5" id="KW-1185">Reference proteome</keyword>
<dbReference type="PANTHER" id="PTHR37423:SF2">
    <property type="entry name" value="MEMBRANE-BOUND LYTIC MUREIN TRANSGLYCOSYLASE C"/>
    <property type="match status" value="1"/>
</dbReference>
<dbReference type="Proteomes" id="UP000182264">
    <property type="component" value="Chromosome"/>
</dbReference>
<dbReference type="RefSeq" id="WP_072286956.1">
    <property type="nucleotide sequence ID" value="NZ_CP015455.1"/>
</dbReference>
<organism evidence="4 5">
    <name type="scientific">Syntrophotalea acetylenica</name>
    <name type="common">Pelobacter acetylenicus</name>
    <dbReference type="NCBI Taxonomy" id="29542"/>
    <lineage>
        <taxon>Bacteria</taxon>
        <taxon>Pseudomonadati</taxon>
        <taxon>Thermodesulfobacteriota</taxon>
        <taxon>Desulfuromonadia</taxon>
        <taxon>Desulfuromonadales</taxon>
        <taxon>Syntrophotaleaceae</taxon>
        <taxon>Syntrophotalea</taxon>
    </lineage>
</organism>
<dbReference type="KEGG" id="pace:A6070_02785"/>
<dbReference type="STRING" id="29542.A6070_02785"/>
<gene>
    <name evidence="4" type="ORF">A7E75_08810</name>
</gene>
<accession>A0A1L3GGN6</accession>
<dbReference type="PANTHER" id="PTHR37423">
    <property type="entry name" value="SOLUBLE LYTIC MUREIN TRANSGLYCOSYLASE-RELATED"/>
    <property type="match status" value="1"/>
</dbReference>
<dbReference type="Pfam" id="PF01464">
    <property type="entry name" value="SLT"/>
    <property type="match status" value="1"/>
</dbReference>
<dbReference type="EMBL" id="CP015518">
    <property type="protein sequence ID" value="APG25107.1"/>
    <property type="molecule type" value="Genomic_DNA"/>
</dbReference>
<dbReference type="GO" id="GO:0000270">
    <property type="term" value="P:peptidoglycan metabolic process"/>
    <property type="evidence" value="ECO:0007669"/>
    <property type="project" value="InterPro"/>
</dbReference>
<comment type="similarity">
    <text evidence="1">Belongs to the transglycosylase Slt family.</text>
</comment>
<evidence type="ECO:0000259" key="3">
    <source>
        <dbReference type="Pfam" id="PF01464"/>
    </source>
</evidence>
<dbReference type="GO" id="GO:0008933">
    <property type="term" value="F:peptidoglycan lytic transglycosylase activity"/>
    <property type="evidence" value="ECO:0007669"/>
    <property type="project" value="InterPro"/>
</dbReference>
<evidence type="ECO:0000313" key="4">
    <source>
        <dbReference type="EMBL" id="APG25107.1"/>
    </source>
</evidence>
<evidence type="ECO:0000256" key="1">
    <source>
        <dbReference type="ARBA" id="ARBA00007734"/>
    </source>
</evidence>
<protein>
    <recommendedName>
        <fullName evidence="3">Transglycosylase SLT domain-containing protein</fullName>
    </recommendedName>
</protein>
<dbReference type="PROSITE" id="PS00922">
    <property type="entry name" value="TRANSGLYCOSYLASE"/>
    <property type="match status" value="1"/>
</dbReference>
<name>A0A1L3GGN6_SYNAC</name>
<dbReference type="AlphaFoldDB" id="A0A1L3GGN6"/>
<feature type="domain" description="Transglycosylase SLT" evidence="3">
    <location>
        <begin position="123"/>
        <end position="219"/>
    </location>
</feature>
<dbReference type="InterPro" id="IPR000189">
    <property type="entry name" value="Transglyc_AS"/>
</dbReference>
<evidence type="ECO:0000313" key="5">
    <source>
        <dbReference type="Proteomes" id="UP000182264"/>
    </source>
</evidence>
<sequence>MSLKIGPAVTATPHRPANDRKATRAFETRLRTFLEQQSEQARQMQEASLQIHCCQLKLARSLFAEEDADQDVLPAMEFPKAEFPAGAGHWRIFDSSPAPGGPLTESGAPPSNRSHSRTDMEHLIERAAARHGLAPDLIRSVIRTESAFDPRAMSPAGARGLMQLMPATAAELGVTDPFDPEQNIMAGTRYLRQLLDRYNGDLDHALAAYNWGMGNVDRHGLARLPEETRNYLLRIKQA</sequence>
<dbReference type="Gene3D" id="1.10.530.10">
    <property type="match status" value="1"/>
</dbReference>
<evidence type="ECO:0000256" key="2">
    <source>
        <dbReference type="SAM" id="MobiDB-lite"/>
    </source>
</evidence>
<reference evidence="4 5" key="1">
    <citation type="journal article" date="2017" name="Genome Announc.">
        <title>Complete Genome Sequences of Two Acetylene-Fermenting Pelobacter acetylenicus Strains.</title>
        <authorList>
            <person name="Sutton J.M."/>
            <person name="Baesman S.M."/>
            <person name="Fierst J.L."/>
            <person name="Poret-Peterson A.T."/>
            <person name="Oremland R.S."/>
            <person name="Dunlap D.S."/>
            <person name="Akob D.M."/>
        </authorList>
    </citation>
    <scope>NUCLEOTIDE SEQUENCE [LARGE SCALE GENOMIC DNA]</scope>
    <source>
        <strain evidence="4 5">DSM 3247</strain>
    </source>
</reference>
<dbReference type="InterPro" id="IPR008258">
    <property type="entry name" value="Transglycosylase_SLT_dom_1"/>
</dbReference>